<evidence type="ECO:0000256" key="8">
    <source>
        <dbReference type="ARBA" id="ARBA00023002"/>
    </source>
</evidence>
<evidence type="ECO:0000259" key="13">
    <source>
        <dbReference type="Pfam" id="PF08436"/>
    </source>
</evidence>
<dbReference type="InterPro" id="IPR036169">
    <property type="entry name" value="DXPR_C_sf"/>
</dbReference>
<evidence type="ECO:0000256" key="5">
    <source>
        <dbReference type="ARBA" id="ARBA00012366"/>
    </source>
</evidence>
<keyword evidence="9" id="KW-0464">Manganese</keyword>
<dbReference type="InterPro" id="IPR026877">
    <property type="entry name" value="DXPR_C"/>
</dbReference>
<evidence type="ECO:0000256" key="9">
    <source>
        <dbReference type="ARBA" id="ARBA00023211"/>
    </source>
</evidence>
<evidence type="ECO:0000256" key="6">
    <source>
        <dbReference type="ARBA" id="ARBA00022723"/>
    </source>
</evidence>
<dbReference type="EMBL" id="VSSQ01000012">
    <property type="protein sequence ID" value="MPL60673.1"/>
    <property type="molecule type" value="Genomic_DNA"/>
</dbReference>
<evidence type="ECO:0000313" key="15">
    <source>
        <dbReference type="EMBL" id="MPL60673.1"/>
    </source>
</evidence>
<dbReference type="Gene3D" id="1.10.1740.10">
    <property type="match status" value="1"/>
</dbReference>
<dbReference type="FunFam" id="3.40.50.720:FF:000045">
    <property type="entry name" value="1-deoxy-D-xylulose 5-phosphate reductoisomerase"/>
    <property type="match status" value="1"/>
</dbReference>
<dbReference type="EC" id="1.1.1.267" evidence="5"/>
<dbReference type="AlphaFoldDB" id="A0A644T187"/>
<dbReference type="InterPro" id="IPR003821">
    <property type="entry name" value="DXP_reductoisomerase"/>
</dbReference>
<accession>A0A644T187</accession>
<dbReference type="Gene3D" id="3.40.50.720">
    <property type="entry name" value="NAD(P)-binding Rossmann-like Domain"/>
    <property type="match status" value="1"/>
</dbReference>
<feature type="domain" description="DXP reductoisomerase C-terminal" evidence="14">
    <location>
        <begin position="258"/>
        <end position="374"/>
    </location>
</feature>
<dbReference type="PIRSF" id="PIRSF006205">
    <property type="entry name" value="Dxp_reductismrs"/>
    <property type="match status" value="1"/>
</dbReference>
<dbReference type="InterPro" id="IPR013644">
    <property type="entry name" value="DXP_reductoisomerase_C"/>
</dbReference>
<feature type="domain" description="1-deoxy-D-xylulose 5-phosphate reductoisomerase N-terminal" evidence="12">
    <location>
        <begin position="4"/>
        <end position="129"/>
    </location>
</feature>
<comment type="similarity">
    <text evidence="4">Belongs to the DXR family.</text>
</comment>
<sequence length="381" mass="41446">MKEIAILGSTGSIGTQALDVIAAHSDKFRVVALAAYENDGLLEQQIKQFNPQIAVLVNKDAANRLTSRYRGNTLILAGEEGLIEAATHKKASIVLTSMVGFAGLKPTLAAIEAGKDIALANKETLVAAGSLVTARAKANQVRILPVDSEHSAILQCLCGENRRNIKRIILTASGGPFRGFTKEQLSCVTVSDCLRHPNWAMGQKITVDSATMANKGLEVIEARWLFNVDYDKIDVVIHPQSIIHSMVEFTDGAIMAQLGKPDMRIPIQYALAYPERIASKMTGLDFQQVTSLTFEQPNHGVFPALDMAITAGKNAGTMPCVFNAANEEAVYAFLKGKIKFEDITDIIKHVMDRHVFISEPDVDQISQADLWARSLAAEVMN</sequence>
<evidence type="ECO:0000256" key="11">
    <source>
        <dbReference type="ARBA" id="ARBA00048543"/>
    </source>
</evidence>
<dbReference type="PANTHER" id="PTHR30525">
    <property type="entry name" value="1-DEOXY-D-XYLULOSE 5-PHOSPHATE REDUCTOISOMERASE"/>
    <property type="match status" value="1"/>
</dbReference>
<comment type="cofactor">
    <cofactor evidence="2">
        <name>Mg(2+)</name>
        <dbReference type="ChEBI" id="CHEBI:18420"/>
    </cofactor>
</comment>
<protein>
    <recommendedName>
        <fullName evidence="5">1-deoxy-D-xylulose-5-phosphate reductoisomerase</fullName>
        <ecNumber evidence="5">1.1.1.267</ecNumber>
    </recommendedName>
</protein>
<dbReference type="SUPFAM" id="SSF69055">
    <property type="entry name" value="1-deoxy-D-xylulose-5-phosphate reductoisomerase, C-terminal domain"/>
    <property type="match status" value="1"/>
</dbReference>
<dbReference type="GO" id="GO:0051484">
    <property type="term" value="P:isopentenyl diphosphate biosynthetic process, methylerythritol 4-phosphate pathway involved in terpenoid biosynthetic process"/>
    <property type="evidence" value="ECO:0007669"/>
    <property type="project" value="TreeGrafter"/>
</dbReference>
<dbReference type="NCBIfam" id="TIGR00243">
    <property type="entry name" value="Dxr"/>
    <property type="match status" value="1"/>
</dbReference>
<name>A0A644T187_9ZZZZ</name>
<evidence type="ECO:0000259" key="14">
    <source>
        <dbReference type="Pfam" id="PF13288"/>
    </source>
</evidence>
<dbReference type="UniPathway" id="UPA00056">
    <property type="reaction ID" value="UER00092"/>
</dbReference>
<organism evidence="15">
    <name type="scientific">bioreactor metagenome</name>
    <dbReference type="NCBI Taxonomy" id="1076179"/>
    <lineage>
        <taxon>unclassified sequences</taxon>
        <taxon>metagenomes</taxon>
        <taxon>ecological metagenomes</taxon>
    </lineage>
</organism>
<dbReference type="Pfam" id="PF13288">
    <property type="entry name" value="DXPR_C"/>
    <property type="match status" value="1"/>
</dbReference>
<dbReference type="InterPro" id="IPR036291">
    <property type="entry name" value="NAD(P)-bd_dom_sf"/>
</dbReference>
<gene>
    <name evidence="15" type="primary">dxr_3</name>
    <name evidence="15" type="ORF">SDC9_06234</name>
</gene>
<comment type="cofactor">
    <cofactor evidence="1">
        <name>Mn(2+)</name>
        <dbReference type="ChEBI" id="CHEBI:29035"/>
    </cofactor>
</comment>
<keyword evidence="10" id="KW-0414">Isoprene biosynthesis</keyword>
<dbReference type="Pfam" id="PF02670">
    <property type="entry name" value="DXP_reductoisom"/>
    <property type="match status" value="1"/>
</dbReference>
<dbReference type="SUPFAM" id="SSF51735">
    <property type="entry name" value="NAD(P)-binding Rossmann-fold domains"/>
    <property type="match status" value="1"/>
</dbReference>
<keyword evidence="15" id="KW-0413">Isomerase</keyword>
<comment type="pathway">
    <text evidence="3">Isoprenoid biosynthesis; isopentenyl diphosphate biosynthesis via DXP pathway; isopentenyl diphosphate from 1-deoxy-D-xylulose 5-phosphate: step 1/6.</text>
</comment>
<keyword evidence="8 15" id="KW-0560">Oxidoreductase</keyword>
<evidence type="ECO:0000256" key="10">
    <source>
        <dbReference type="ARBA" id="ARBA00023229"/>
    </source>
</evidence>
<comment type="catalytic activity">
    <reaction evidence="11">
        <text>2-C-methyl-D-erythritol 4-phosphate + NADP(+) = 1-deoxy-D-xylulose 5-phosphate + NADPH + H(+)</text>
        <dbReference type="Rhea" id="RHEA:13717"/>
        <dbReference type="ChEBI" id="CHEBI:15378"/>
        <dbReference type="ChEBI" id="CHEBI:57783"/>
        <dbReference type="ChEBI" id="CHEBI:57792"/>
        <dbReference type="ChEBI" id="CHEBI:58262"/>
        <dbReference type="ChEBI" id="CHEBI:58349"/>
        <dbReference type="EC" id="1.1.1.267"/>
    </reaction>
    <physiologicalReaction direction="right-to-left" evidence="11">
        <dbReference type="Rhea" id="RHEA:13719"/>
    </physiologicalReaction>
</comment>
<keyword evidence="7" id="KW-0521">NADP</keyword>
<proteinExistence type="inferred from homology"/>
<dbReference type="PANTHER" id="PTHR30525:SF0">
    <property type="entry name" value="1-DEOXY-D-XYLULOSE 5-PHOSPHATE REDUCTOISOMERASE, CHLOROPLASTIC"/>
    <property type="match status" value="1"/>
</dbReference>
<evidence type="ECO:0000256" key="3">
    <source>
        <dbReference type="ARBA" id="ARBA00005094"/>
    </source>
</evidence>
<feature type="domain" description="1-deoxy-D-xylulose 5-phosphate reductoisomerase C-terminal" evidence="13">
    <location>
        <begin position="143"/>
        <end position="226"/>
    </location>
</feature>
<reference evidence="15" key="1">
    <citation type="submission" date="2019-08" db="EMBL/GenBank/DDBJ databases">
        <authorList>
            <person name="Kucharzyk K."/>
            <person name="Murdoch R.W."/>
            <person name="Higgins S."/>
            <person name="Loffler F."/>
        </authorList>
    </citation>
    <scope>NUCLEOTIDE SEQUENCE</scope>
</reference>
<evidence type="ECO:0000256" key="1">
    <source>
        <dbReference type="ARBA" id="ARBA00001936"/>
    </source>
</evidence>
<dbReference type="GO" id="GO:0030145">
    <property type="term" value="F:manganese ion binding"/>
    <property type="evidence" value="ECO:0007669"/>
    <property type="project" value="TreeGrafter"/>
</dbReference>
<comment type="caution">
    <text evidence="15">The sequence shown here is derived from an EMBL/GenBank/DDBJ whole genome shotgun (WGS) entry which is preliminary data.</text>
</comment>
<evidence type="ECO:0000256" key="4">
    <source>
        <dbReference type="ARBA" id="ARBA00006825"/>
    </source>
</evidence>
<dbReference type="InterPro" id="IPR013512">
    <property type="entry name" value="DXP_reductoisomerase_N"/>
</dbReference>
<dbReference type="GO" id="GO:0070402">
    <property type="term" value="F:NADPH binding"/>
    <property type="evidence" value="ECO:0007669"/>
    <property type="project" value="InterPro"/>
</dbReference>
<dbReference type="GO" id="GO:0030604">
    <property type="term" value="F:1-deoxy-D-xylulose-5-phosphate reductoisomerase activity"/>
    <property type="evidence" value="ECO:0007669"/>
    <property type="project" value="UniProtKB-EC"/>
</dbReference>
<dbReference type="HAMAP" id="MF_00183">
    <property type="entry name" value="DXP_reductoisom"/>
    <property type="match status" value="1"/>
</dbReference>
<evidence type="ECO:0000256" key="7">
    <source>
        <dbReference type="ARBA" id="ARBA00022857"/>
    </source>
</evidence>
<dbReference type="GO" id="GO:0016853">
    <property type="term" value="F:isomerase activity"/>
    <property type="evidence" value="ECO:0007669"/>
    <property type="project" value="UniProtKB-KW"/>
</dbReference>
<evidence type="ECO:0000259" key="12">
    <source>
        <dbReference type="Pfam" id="PF02670"/>
    </source>
</evidence>
<dbReference type="NCBIfam" id="NF009114">
    <property type="entry name" value="PRK12464.1"/>
    <property type="match status" value="1"/>
</dbReference>
<dbReference type="SUPFAM" id="SSF55347">
    <property type="entry name" value="Glyceraldehyde-3-phosphate dehydrogenase-like, C-terminal domain"/>
    <property type="match status" value="1"/>
</dbReference>
<dbReference type="Pfam" id="PF08436">
    <property type="entry name" value="DXP_redisom_C"/>
    <property type="match status" value="1"/>
</dbReference>
<evidence type="ECO:0000256" key="2">
    <source>
        <dbReference type="ARBA" id="ARBA00001946"/>
    </source>
</evidence>
<keyword evidence="6" id="KW-0479">Metal-binding</keyword>